<dbReference type="RefSeq" id="WP_379716460.1">
    <property type="nucleotide sequence ID" value="NZ_JBHTBS010000018.1"/>
</dbReference>
<keyword evidence="4" id="KW-1185">Reference proteome</keyword>
<evidence type="ECO:0000256" key="1">
    <source>
        <dbReference type="SAM" id="MobiDB-lite"/>
    </source>
</evidence>
<accession>A0ABW2LDU7</accession>
<keyword evidence="2" id="KW-0732">Signal</keyword>
<evidence type="ECO:0000313" key="3">
    <source>
        <dbReference type="EMBL" id="MFC7339508.1"/>
    </source>
</evidence>
<reference evidence="4" key="1">
    <citation type="journal article" date="2019" name="Int. J. Syst. Evol. Microbiol.">
        <title>The Global Catalogue of Microorganisms (GCM) 10K type strain sequencing project: providing services to taxonomists for standard genome sequencing and annotation.</title>
        <authorList>
            <consortium name="The Broad Institute Genomics Platform"/>
            <consortium name="The Broad Institute Genome Sequencing Center for Infectious Disease"/>
            <person name="Wu L."/>
            <person name="Ma J."/>
        </authorList>
    </citation>
    <scope>NUCLEOTIDE SEQUENCE [LARGE SCALE GENOMIC DNA]</scope>
    <source>
        <strain evidence="4">CGMCC 4.1467</strain>
    </source>
</reference>
<dbReference type="Proteomes" id="UP001596472">
    <property type="component" value="Unassembled WGS sequence"/>
</dbReference>
<feature type="region of interest" description="Disordered" evidence="1">
    <location>
        <begin position="1018"/>
        <end position="1061"/>
    </location>
</feature>
<proteinExistence type="predicted"/>
<evidence type="ECO:0000313" key="4">
    <source>
        <dbReference type="Proteomes" id="UP001596472"/>
    </source>
</evidence>
<feature type="signal peptide" evidence="2">
    <location>
        <begin position="1"/>
        <end position="16"/>
    </location>
</feature>
<protein>
    <submittedName>
        <fullName evidence="3">Uncharacterized protein</fullName>
    </submittedName>
</protein>
<dbReference type="EMBL" id="JBHTBS010000018">
    <property type="protein sequence ID" value="MFC7339508.1"/>
    <property type="molecule type" value="Genomic_DNA"/>
</dbReference>
<comment type="caution">
    <text evidence="3">The sequence shown here is derived from an EMBL/GenBank/DDBJ whole genome shotgun (WGS) entry which is preliminary data.</text>
</comment>
<evidence type="ECO:0000256" key="2">
    <source>
        <dbReference type="SAM" id="SignalP"/>
    </source>
</evidence>
<gene>
    <name evidence="3" type="ORF">ACFQY0_20115</name>
</gene>
<name>A0ABW2LDU7_9BACT</name>
<organism evidence="3 4">
    <name type="scientific">Haloferula chungangensis</name>
    <dbReference type="NCBI Taxonomy" id="1048331"/>
    <lineage>
        <taxon>Bacteria</taxon>
        <taxon>Pseudomonadati</taxon>
        <taxon>Verrucomicrobiota</taxon>
        <taxon>Verrucomicrobiia</taxon>
        <taxon>Verrucomicrobiales</taxon>
        <taxon>Verrucomicrobiaceae</taxon>
        <taxon>Haloferula</taxon>
    </lineage>
</organism>
<sequence length="2264" mass="253843">MKLAFLSLLVALPLFAADLDFKERFADPVSRDRALESLIPGTRDWFFYHALDQQLSGRTVDFAKTMADWKAANDSSIRPVVLDGYETLVTRELLLRYESDPQKNLAALIERFDLKFDASRPDAREVEKLPSVLDPQLITHGAFSHAAALKYPHAPWRARQPHQLLRDLDDVENFSDEQVRYVLTETSRSDYPGVTALVSRGLALKNPINFGDTPFHEQLTLAQLEELVVSHPKLKSDFKFVPLYLAKLRSHSEAEFLRDPALHAAYLDKCRVFALSLPPSQVSLRAHILYHHLRLQRELGNYPLNDFIAYISIPRDHHPILRDRARENLKYPMLSVNYSDATGCAPIGSDEELVEDYLLHFLGKSDTSETFGPYLEVQALEKLHARARLLAGGDPNRWGRKLDPGDFAKLLEETRVDFAPGQPDRYDSDSNVSLDLELKNTPKLLIRIYQLDLPSILERQGREPGPDFDLDGLVPHHSRSITFTQAPLVVHRESIDLPELSGPGAWIVEFVADGEACRALLRKGSLTPYVQRDADGQSIRVFDENNRPVTKVSFALGPVGTVFKPDKSGVIRVPNSEFSRSTQGVLSSDSLAQILRIDERSDDFKLDTRIHLDREQLLADSRAHARLQVKLSNHGHAIPLDRIEDASLTLSAKLIGGVTTEHVIADDLEITPAFEVPFQVPADTLELTLKLAGTIIPRDNSDPVKLESSSSFSFNSLLKGHFTSANFTRTPQGYVLEVRGRNGEALANRAINFTFLHNDFSGSTEINTRLRSDEQGRIRLGLLEDLRLVAASYDGRDLATLDRSDLSPSTRLSSEIRVAANEVIRLPLDAPFDRSTFSFVELDLRQRPRVDHADKLVTEGKQLVLNNLTPGSYRLRTPQNEVRIEIESTPASGDLFISPTRIAPRVLPAYPVVTEIRAENDQLLIETTDASPATRIHVVGSRYIHPWNHWQALAPFPSPKPPILTPGFETNAFLTERRLDSEMRYILERRGARTFPGSMLPRPGILAQRWSQEDIDSAVLPPLDGADGKTSRKASPRRQSIGESDPFSGHGGSSGSNTPDFLDYLSRRSELHYDLTPDGDGVLRLPLATFDGCQIIQVVVTDRGSLNRQAFALPQSSIPLRDRRLSHPLDPEKHHIGTRSAAALAKGAEASITNILDADWRAFTTLTEAHEFLYGALGDEKLRAMSFLLSWPEIDEEAKLAHWSEHASHEFHLFLARKDPAFFEKHVKALLEKKLEPTFIDDFLLRRDLTPYLRPFAWNRLNAAEKALLAIGARTLVRPEAPANEAQAEFQKRIAAELQHRWELESPTPEQQTKLFSQTLRGTDLATEDSLGLARRNASPLGGPTTQSAGATLILQKLKNIIIPVIDFEDTSIQEAIDFLRIRSIELDTWEMNPDFKGINFVIRQPRGDGGDFGAARIKQLRLRNVPLAEALDYICESTRMRWSTDDFAVTIKPATEVGEDLFTRTFNVPPDFMERIIGGTGGKRMSFVEALKANGVKFPPDASAQFYASNNTLMIRNTPTNLDMVESIISAVHDNNWTEEEDSAAFIDPFAAPATVLPPINDGADFLSPPELPNPVAKPFYARPSWSSKRGQTRLWLPSNYYRHSGSTNESLIPLNPFWLDLAQWGGNGPFISPHFNSCTHSVSDALMCLAMLDLPFKAERPEVKVDGSALTVKARDAMLLFYKDTRETDKIAPDAPLLVRQTFHRLDDRFRIDAGRKIENTITGDFQTGVAYGASLVVTNPSGAGRRIDVLAQIPAGAIPIAAKPPTLSETRELAPYGVLTFELAFYFPAPGDFAVYPMHVAENDTILASAPAKTLRVLSDPIEEDRASWTSIAGDGSDDEVLDHLQSANLHSTNLDLIRWRLQDRVFFAKATAILRERLHSIQDVNAYGFLHADVPSIRTWLENSQVRLEVGASLQSPLLTIDPVEHLDWQSLEFDPLVNPRIHSFGDNPRLSFETARQHYESYLDQLSWKAELSAEDQLHLSWFLFLQDRIEEAIARFEKVESNKLSTKLSYDYLQALTHFHRAEPNKSREIAAKHQHLPPGPWRERFDAVLAQADEIGALAQPQVEQKAITEKAEPTLEIALNPDGKLRLTHQRLNQADLKLYHVDLEMLFSKNPFLYDTDDLPGTRPNLIRQVALEGNETVLELPEEFRRGNVLIAADAGSTKALQILDSQAIKLEHRKVDTTLQVFDAESRTPLSACYVKVYREQNGEPVFLKDGYTDLRGKFDYLTLTDGESPPSGDIAIFVDHPKKGSRTLIIER</sequence>
<feature type="chain" id="PRO_5045339127" evidence="2">
    <location>
        <begin position="17"/>
        <end position="2264"/>
    </location>
</feature>